<dbReference type="AlphaFoldDB" id="M2Y0W8"/>
<dbReference type="eggNOG" id="KOG2085">
    <property type="taxonomic scope" value="Eukaryota"/>
</dbReference>
<evidence type="ECO:0000313" key="1">
    <source>
        <dbReference type="EMBL" id="EME29573.1"/>
    </source>
</evidence>
<dbReference type="Proteomes" id="UP000030680">
    <property type="component" value="Unassembled WGS sequence"/>
</dbReference>
<organism evidence="1 2">
    <name type="scientific">Galdieria sulphuraria</name>
    <name type="common">Red alga</name>
    <dbReference type="NCBI Taxonomy" id="130081"/>
    <lineage>
        <taxon>Eukaryota</taxon>
        <taxon>Rhodophyta</taxon>
        <taxon>Bangiophyceae</taxon>
        <taxon>Galdieriales</taxon>
        <taxon>Galdieriaceae</taxon>
        <taxon>Galdieria</taxon>
    </lineage>
</organism>
<dbReference type="SUPFAM" id="SSF48371">
    <property type="entry name" value="ARM repeat"/>
    <property type="match status" value="1"/>
</dbReference>
<gene>
    <name evidence="1" type="ORF">Gasu_30120</name>
</gene>
<name>M2Y0W8_GALSU</name>
<dbReference type="InterPro" id="IPR002554">
    <property type="entry name" value="PP2A_B56"/>
</dbReference>
<proteinExistence type="predicted"/>
<dbReference type="GO" id="GO:0019888">
    <property type="term" value="F:protein phosphatase regulator activity"/>
    <property type="evidence" value="ECO:0007669"/>
    <property type="project" value="InterPro"/>
</dbReference>
<keyword evidence="2" id="KW-1185">Reference proteome</keyword>
<dbReference type="GeneID" id="17088356"/>
<dbReference type="GO" id="GO:0000159">
    <property type="term" value="C:protein phosphatase type 2A complex"/>
    <property type="evidence" value="ECO:0007669"/>
    <property type="project" value="InterPro"/>
</dbReference>
<dbReference type="PANTHER" id="PTHR10257">
    <property type="entry name" value="SERINE/THREONINE PROTEIN PHOSPHATASE 2A PP2A REGULATORY SUBUNIT B"/>
    <property type="match status" value="1"/>
</dbReference>
<dbReference type="InterPro" id="IPR011989">
    <property type="entry name" value="ARM-like"/>
</dbReference>
<sequence length="484" mass="56715">MSKRKTSCSSSEVEKEEIEDGYTLPLLNNSQEIPLRKEIFVKKLLLCKSFLSSSKRSKSEEGILRTHADWIEVRRRILFELIDYVSVTDDPFEEQSLQLVVSLLEEIVGAERSVSSTRFAQLSFFDAKDKTDVPISLEVRENETKIKDSEWSIIQLVYELFIQMIIADGLEIRCFLKYITESFISKLFHLFRSGDVRERDYLKTVFHRIYQRFIRRRSFLRKKINEYLFSYVFEGEPCCGIREILEIQSSIVHGFAVPLKEEHKDMLFRYLMPLHREAELEIFFPQLLSCVHSFAEKDPTLIPSILSRLCSTWPKYNSMKQILYINEVEIVLQSVTESVFAKISKSVWLELLNCTCCPHFQVAERAISLWNDTRLVKMMAAYRKELLITLNDSIDNVIERHWCKLVCSVALEVKQKWIQAVPDFFQWRQLNSFDRGRTIDIAYSSQKRHCISPNFVENSTPKTTLADSSRNFLVPCAEYKVEST</sequence>
<accession>M2Y0W8</accession>
<dbReference type="KEGG" id="gsl:Gasu_30120"/>
<dbReference type="Pfam" id="PF01603">
    <property type="entry name" value="B56"/>
    <property type="match status" value="1"/>
</dbReference>
<dbReference type="Gene3D" id="1.25.10.10">
    <property type="entry name" value="Leucine-rich Repeat Variant"/>
    <property type="match status" value="1"/>
</dbReference>
<dbReference type="RefSeq" id="XP_005706093.1">
    <property type="nucleotide sequence ID" value="XM_005706036.1"/>
</dbReference>
<dbReference type="Gramene" id="EME29573">
    <property type="protein sequence ID" value="EME29573"/>
    <property type="gene ID" value="Gasu_30120"/>
</dbReference>
<protein>
    <submittedName>
        <fullName evidence="1">Protein phosphatase 2 (Formerly 2A), regulatory subunit B</fullName>
    </submittedName>
</protein>
<dbReference type="PANTHER" id="PTHR10257:SF3">
    <property type="entry name" value="SERINE_THREONINE-PROTEIN PHOSPHATASE 2A 56 KDA REGULATORY SUBUNIT GAMMA ISOFORM"/>
    <property type="match status" value="1"/>
</dbReference>
<evidence type="ECO:0000313" key="2">
    <source>
        <dbReference type="Proteomes" id="UP000030680"/>
    </source>
</evidence>
<dbReference type="GO" id="GO:0007165">
    <property type="term" value="P:signal transduction"/>
    <property type="evidence" value="ECO:0007669"/>
    <property type="project" value="InterPro"/>
</dbReference>
<dbReference type="OMA" id="THADWIE"/>
<dbReference type="InterPro" id="IPR016024">
    <property type="entry name" value="ARM-type_fold"/>
</dbReference>
<dbReference type="EMBL" id="KB454507">
    <property type="protein sequence ID" value="EME29573.1"/>
    <property type="molecule type" value="Genomic_DNA"/>
</dbReference>
<dbReference type="STRING" id="130081.M2Y0W8"/>
<dbReference type="OrthoDB" id="10264446at2759"/>
<reference evidence="2" key="1">
    <citation type="journal article" date="2013" name="Science">
        <title>Gene transfer from bacteria and archaea facilitated evolution of an extremophilic eukaryote.</title>
        <authorList>
            <person name="Schonknecht G."/>
            <person name="Chen W.H."/>
            <person name="Ternes C.M."/>
            <person name="Barbier G.G."/>
            <person name="Shrestha R.P."/>
            <person name="Stanke M."/>
            <person name="Brautigam A."/>
            <person name="Baker B.J."/>
            <person name="Banfield J.F."/>
            <person name="Garavito R.M."/>
            <person name="Carr K."/>
            <person name="Wilkerson C."/>
            <person name="Rensing S.A."/>
            <person name="Gagneul D."/>
            <person name="Dickenson N.E."/>
            <person name="Oesterhelt C."/>
            <person name="Lercher M.J."/>
            <person name="Weber A.P."/>
        </authorList>
    </citation>
    <scope>NUCLEOTIDE SEQUENCE [LARGE SCALE GENOMIC DNA]</scope>
    <source>
        <strain evidence="2">074W</strain>
    </source>
</reference>